<dbReference type="InterPro" id="IPR000089">
    <property type="entry name" value="Biotin_lipoyl"/>
</dbReference>
<feature type="modified residue" description="N6-lipoyllysine" evidence="3">
    <location>
        <position position="89"/>
    </location>
</feature>
<dbReference type="InterPro" id="IPR011053">
    <property type="entry name" value="Single_hybrid_motif"/>
</dbReference>
<dbReference type="GO" id="GO:0019464">
    <property type="term" value="P:glycine decarboxylation via glycine cleavage system"/>
    <property type="evidence" value="ECO:0007669"/>
    <property type="project" value="UniProtKB-UniRule"/>
</dbReference>
<evidence type="ECO:0000313" key="8">
    <source>
        <dbReference type="EMBL" id="CAF1181373.1"/>
    </source>
</evidence>
<dbReference type="EMBL" id="CAJNOL010000718">
    <property type="protein sequence ID" value="CAF1176585.1"/>
    <property type="molecule type" value="Genomic_DNA"/>
</dbReference>
<comment type="caution">
    <text evidence="6">The sequence shown here is derived from an EMBL/GenBank/DDBJ whole genome shotgun (WGS) entry which is preliminary data.</text>
</comment>
<evidence type="ECO:0000256" key="3">
    <source>
        <dbReference type="PIRSR" id="PIRSR617453-50"/>
    </source>
</evidence>
<dbReference type="NCBIfam" id="NF002270">
    <property type="entry name" value="PRK01202.1"/>
    <property type="match status" value="1"/>
</dbReference>
<reference evidence="6" key="1">
    <citation type="submission" date="2021-02" db="EMBL/GenBank/DDBJ databases">
        <authorList>
            <person name="Nowell W R."/>
        </authorList>
    </citation>
    <scope>NUCLEOTIDE SEQUENCE</scope>
</reference>
<comment type="subcellular location">
    <subcellularLocation>
        <location evidence="4">Mitochondrion</location>
    </subcellularLocation>
</comment>
<dbReference type="PROSITE" id="PS50968">
    <property type="entry name" value="BIOTINYL_LIPOYL"/>
    <property type="match status" value="1"/>
</dbReference>
<proteinExistence type="inferred from homology"/>
<evidence type="ECO:0000313" key="7">
    <source>
        <dbReference type="EMBL" id="CAF1176585.1"/>
    </source>
</evidence>
<keyword evidence="2 3" id="KW-0450">Lipoyl</keyword>
<comment type="subunit">
    <text evidence="4">The glycine cleavage system is composed of four proteins: P, T, L and H.</text>
</comment>
<dbReference type="GO" id="GO:0005739">
    <property type="term" value="C:mitochondrion"/>
    <property type="evidence" value="ECO:0007669"/>
    <property type="project" value="UniProtKB-SubCell"/>
</dbReference>
<dbReference type="InterPro" id="IPR033753">
    <property type="entry name" value="GCV_H/Fam206"/>
</dbReference>
<dbReference type="InterPro" id="IPR017453">
    <property type="entry name" value="GCV_H_sub"/>
</dbReference>
<dbReference type="PANTHER" id="PTHR11715:SF3">
    <property type="entry name" value="GLYCINE CLEAVAGE SYSTEM H PROTEIN-RELATED"/>
    <property type="match status" value="1"/>
</dbReference>
<evidence type="ECO:0000259" key="5">
    <source>
        <dbReference type="PROSITE" id="PS50968"/>
    </source>
</evidence>
<dbReference type="GO" id="GO:0009249">
    <property type="term" value="P:protein lipoylation"/>
    <property type="evidence" value="ECO:0007669"/>
    <property type="project" value="TreeGrafter"/>
</dbReference>
<dbReference type="EMBL" id="CAJNOL010000732">
    <property type="protein sequence ID" value="CAF1181373.1"/>
    <property type="molecule type" value="Genomic_DNA"/>
</dbReference>
<comment type="similarity">
    <text evidence="1 4">Belongs to the GcvH family.</text>
</comment>
<dbReference type="EMBL" id="CAJNOH010000130">
    <property type="protein sequence ID" value="CAF0894105.1"/>
    <property type="molecule type" value="Genomic_DNA"/>
</dbReference>
<organism evidence="6 9">
    <name type="scientific">Rotaria sordida</name>
    <dbReference type="NCBI Taxonomy" id="392033"/>
    <lineage>
        <taxon>Eukaryota</taxon>
        <taxon>Metazoa</taxon>
        <taxon>Spiralia</taxon>
        <taxon>Gnathifera</taxon>
        <taxon>Rotifera</taxon>
        <taxon>Eurotatoria</taxon>
        <taxon>Bdelloidea</taxon>
        <taxon>Philodinida</taxon>
        <taxon>Philodinidae</taxon>
        <taxon>Rotaria</taxon>
    </lineage>
</organism>
<evidence type="ECO:0000313" key="10">
    <source>
        <dbReference type="Proteomes" id="UP000663870"/>
    </source>
</evidence>
<gene>
    <name evidence="7" type="ORF">JXQ802_LOCUS23106</name>
    <name evidence="8" type="ORF">JXQ802_LOCUS23366</name>
    <name evidence="6" type="ORF">PYM288_LOCUS9174</name>
</gene>
<dbReference type="Gene3D" id="2.40.50.100">
    <property type="match status" value="1"/>
</dbReference>
<keyword evidence="10" id="KW-1185">Reference proteome</keyword>
<dbReference type="AlphaFoldDB" id="A0A813Z5L9"/>
<feature type="domain" description="Lipoyl-binding" evidence="5">
    <location>
        <begin position="48"/>
        <end position="130"/>
    </location>
</feature>
<evidence type="ECO:0000256" key="4">
    <source>
        <dbReference type="RuleBase" id="RU364055"/>
    </source>
</evidence>
<evidence type="ECO:0000313" key="9">
    <source>
        <dbReference type="Proteomes" id="UP000663854"/>
    </source>
</evidence>
<dbReference type="SUPFAM" id="SSF51230">
    <property type="entry name" value="Single hybrid motif"/>
    <property type="match status" value="1"/>
</dbReference>
<dbReference type="InterPro" id="IPR002930">
    <property type="entry name" value="GCV_H"/>
</dbReference>
<keyword evidence="4" id="KW-0809">Transit peptide</keyword>
<evidence type="ECO:0000313" key="6">
    <source>
        <dbReference type="EMBL" id="CAF0894105.1"/>
    </source>
</evidence>
<dbReference type="PANTHER" id="PTHR11715">
    <property type="entry name" value="GLYCINE CLEAVAGE SYSTEM H PROTEIN"/>
    <property type="match status" value="1"/>
</dbReference>
<keyword evidence="4" id="KW-0496">Mitochondrion</keyword>
<dbReference type="GO" id="GO:0005960">
    <property type="term" value="C:glycine cleavage complex"/>
    <property type="evidence" value="ECO:0007669"/>
    <property type="project" value="UniProtKB-UniRule"/>
</dbReference>
<name>A0A813Z5L9_9BILA</name>
<comment type="function">
    <text evidence="4">The H protein shuttles the methylamine group of glycine from the P protein to the T protein.</text>
</comment>
<protein>
    <recommendedName>
        <fullName evidence="4">Glycine cleavage system H protein</fullName>
    </recommendedName>
</protein>
<evidence type="ECO:0000256" key="1">
    <source>
        <dbReference type="ARBA" id="ARBA00009249"/>
    </source>
</evidence>
<dbReference type="CDD" id="cd06848">
    <property type="entry name" value="GCS_H"/>
    <property type="match status" value="1"/>
</dbReference>
<dbReference type="Proteomes" id="UP000663870">
    <property type="component" value="Unassembled WGS sequence"/>
</dbReference>
<comment type="cofactor">
    <cofactor evidence="4">
        <name>(R)-lipoate</name>
        <dbReference type="ChEBI" id="CHEBI:83088"/>
    </cofactor>
    <text evidence="4">Binds 1 lipoyl cofactor covalently.</text>
</comment>
<evidence type="ECO:0000256" key="2">
    <source>
        <dbReference type="ARBA" id="ARBA00022823"/>
    </source>
</evidence>
<accession>A0A813Z5L9</accession>
<dbReference type="HAMAP" id="MF_00272">
    <property type="entry name" value="GcvH"/>
    <property type="match status" value="1"/>
</dbReference>
<dbReference type="Proteomes" id="UP000663854">
    <property type="component" value="Unassembled WGS sequence"/>
</dbReference>
<sequence length="162" mass="18815">MSASSLLLFRHAIKFHSIRQFHITSRVFQQRYYTKKHEWVQMIDNKNEVRIGISDFAQNALGDVVYCELPSVGTKLNRDETFATLESVKAVADCFMPLDGKISKVNENLKTQADLINKSPYKDGWIVQAIIEEKNKNNMENILMNEEKYKEYLEKNKNAADH</sequence>
<dbReference type="NCBIfam" id="TIGR00527">
    <property type="entry name" value="gcvH"/>
    <property type="match status" value="1"/>
</dbReference>
<dbReference type="Pfam" id="PF01597">
    <property type="entry name" value="GCV_H"/>
    <property type="match status" value="1"/>
</dbReference>